<comment type="caution">
    <text evidence="4">The sequence shown here is derived from an EMBL/GenBank/DDBJ whole genome shotgun (WGS) entry which is preliminary data.</text>
</comment>
<dbReference type="InterPro" id="IPR009594">
    <property type="entry name" value="Tscrpt_reg_HTH_AraC_N"/>
</dbReference>
<dbReference type="EMBL" id="JADZLT010000052">
    <property type="protein sequence ID" value="MBH0238911.1"/>
    <property type="molecule type" value="Genomic_DNA"/>
</dbReference>
<evidence type="ECO:0000256" key="2">
    <source>
        <dbReference type="ARBA" id="ARBA00023163"/>
    </source>
</evidence>
<keyword evidence="5" id="KW-1185">Reference proteome</keyword>
<accession>A0A931I4W5</accession>
<name>A0A931I4W5_9HYPH</name>
<dbReference type="InterPro" id="IPR009057">
    <property type="entry name" value="Homeodomain-like_sf"/>
</dbReference>
<dbReference type="RefSeq" id="WP_197311999.1">
    <property type="nucleotide sequence ID" value="NZ_JADZLT010000052.1"/>
</dbReference>
<dbReference type="Gene3D" id="1.10.10.60">
    <property type="entry name" value="Homeodomain-like"/>
    <property type="match status" value="2"/>
</dbReference>
<dbReference type="AlphaFoldDB" id="A0A931I4W5"/>
<dbReference type="Proteomes" id="UP000631694">
    <property type="component" value="Unassembled WGS sequence"/>
</dbReference>
<organism evidence="4 5">
    <name type="scientific">Methylobrevis albus</name>
    <dbReference type="NCBI Taxonomy" id="2793297"/>
    <lineage>
        <taxon>Bacteria</taxon>
        <taxon>Pseudomonadati</taxon>
        <taxon>Pseudomonadota</taxon>
        <taxon>Alphaproteobacteria</taxon>
        <taxon>Hyphomicrobiales</taxon>
        <taxon>Pleomorphomonadaceae</taxon>
        <taxon>Methylobrevis</taxon>
    </lineage>
</organism>
<dbReference type="PANTHER" id="PTHR43436:SF1">
    <property type="entry name" value="TRANSCRIPTIONAL REGULATORY PROTEIN"/>
    <property type="match status" value="1"/>
</dbReference>
<keyword evidence="1" id="KW-0805">Transcription regulation</keyword>
<proteinExistence type="predicted"/>
<dbReference type="Pfam" id="PF12833">
    <property type="entry name" value="HTH_18"/>
    <property type="match status" value="1"/>
</dbReference>
<evidence type="ECO:0000259" key="3">
    <source>
        <dbReference type="PROSITE" id="PS01124"/>
    </source>
</evidence>
<dbReference type="SMART" id="SM00342">
    <property type="entry name" value="HTH_ARAC"/>
    <property type="match status" value="1"/>
</dbReference>
<dbReference type="PROSITE" id="PS01124">
    <property type="entry name" value="HTH_ARAC_FAMILY_2"/>
    <property type="match status" value="1"/>
</dbReference>
<evidence type="ECO:0000313" key="4">
    <source>
        <dbReference type="EMBL" id="MBH0238911.1"/>
    </source>
</evidence>
<reference evidence="4" key="1">
    <citation type="submission" date="2020-12" db="EMBL/GenBank/DDBJ databases">
        <title>Methylobrevis albus sp. nov., isolated from fresh water lack sediment.</title>
        <authorList>
            <person name="Zou Q."/>
        </authorList>
    </citation>
    <scope>NUCLEOTIDE SEQUENCE</scope>
    <source>
        <strain evidence="4">L22</strain>
    </source>
</reference>
<feature type="domain" description="HTH araC/xylS-type" evidence="3">
    <location>
        <begin position="188"/>
        <end position="285"/>
    </location>
</feature>
<evidence type="ECO:0000313" key="5">
    <source>
        <dbReference type="Proteomes" id="UP000631694"/>
    </source>
</evidence>
<sequence>MDDLLADIRTRVLRHTGAPIFETAVPRVAIGRQHGPTPPQPGLYEPMHCFVLQGRKRVTIGDRTLHYDQASYFVASVDLPVTSCVIEASPERPYLVLALSIDPARLSALIPEAPAAPEPETPGFGVSPITRDLLEVWLRIVRLFETPEDIAALAPLAEQELLYRLLRGPQGGVLRQFARADSRLSRIRRAIGEIRADFDQPLRVEDLARRAGMSPASFHRHFKAVTALSPLRYQKTLRLQHARTLLIANEEAARAAYAVGYESASQFSREYARLFGIPPARDAARLRERGDAVA</sequence>
<protein>
    <submittedName>
        <fullName evidence="4">AraC family transcriptional regulator</fullName>
    </submittedName>
</protein>
<dbReference type="PANTHER" id="PTHR43436">
    <property type="entry name" value="ARAC-FAMILY TRANSCRIPTIONAL REGULATOR"/>
    <property type="match status" value="1"/>
</dbReference>
<dbReference type="GO" id="GO:0003700">
    <property type="term" value="F:DNA-binding transcription factor activity"/>
    <property type="evidence" value="ECO:0007669"/>
    <property type="project" value="InterPro"/>
</dbReference>
<keyword evidence="2" id="KW-0804">Transcription</keyword>
<dbReference type="SUPFAM" id="SSF46689">
    <property type="entry name" value="Homeodomain-like"/>
    <property type="match status" value="2"/>
</dbReference>
<dbReference type="GO" id="GO:0043565">
    <property type="term" value="F:sequence-specific DNA binding"/>
    <property type="evidence" value="ECO:0007669"/>
    <property type="project" value="InterPro"/>
</dbReference>
<dbReference type="Pfam" id="PF06719">
    <property type="entry name" value="AraC_N"/>
    <property type="match status" value="1"/>
</dbReference>
<dbReference type="InterPro" id="IPR018060">
    <property type="entry name" value="HTH_AraC"/>
</dbReference>
<evidence type="ECO:0000256" key="1">
    <source>
        <dbReference type="ARBA" id="ARBA00023015"/>
    </source>
</evidence>
<gene>
    <name evidence="4" type="ORF">I5731_13845</name>
</gene>